<dbReference type="InterPro" id="IPR008160">
    <property type="entry name" value="Collagen"/>
</dbReference>
<dbReference type="Proteomes" id="UP000195755">
    <property type="component" value="Chromosome"/>
</dbReference>
<gene>
    <name evidence="2" type="ORF">SMD11_3148</name>
</gene>
<dbReference type="AlphaFoldDB" id="A0A1Z2L3J8"/>
<evidence type="ECO:0000256" key="1">
    <source>
        <dbReference type="SAM" id="MobiDB-lite"/>
    </source>
</evidence>
<dbReference type="Gene3D" id="1.20.5.320">
    <property type="entry name" value="6-Phosphogluconate Dehydrogenase, domain 3"/>
    <property type="match status" value="1"/>
</dbReference>
<dbReference type="KEGG" id="salj:SMD11_3148"/>
<accession>A0A1Z2L3J8</accession>
<name>A0A1Z2L3J8_9ACTN</name>
<evidence type="ECO:0000313" key="2">
    <source>
        <dbReference type="EMBL" id="ARZ68791.1"/>
    </source>
</evidence>
<dbReference type="RefSeq" id="WP_087927021.1">
    <property type="nucleotide sequence ID" value="NZ_CP021744.1"/>
</dbReference>
<dbReference type="OrthoDB" id="4337432at2"/>
<proteinExistence type="predicted"/>
<dbReference type="PANTHER" id="PTHR24637">
    <property type="entry name" value="COLLAGEN"/>
    <property type="match status" value="1"/>
</dbReference>
<sequence>MDDDEIRKLLDKKADKPAKGGFLQEESLGKVLDARDAQKEKEDKQKEAEANAKWFADAVGFKPFEINGWKGEINGLNNAVTALAVEVKGISAGWTPIKLEAPAIINLEEAIMKRFNLEYNRWGLLTRGAPGGGGGGMGPTGPPGPQGPPGQEGRQGRRGPRGEKGAQGDKGLRGERGREGRQGTRGERGQAGRQPTNTELRTLTESANTANTAVQALSARVAQLESNLDGNRGGGQGAG</sequence>
<dbReference type="Pfam" id="PF01391">
    <property type="entry name" value="Collagen"/>
    <property type="match status" value="1"/>
</dbReference>
<evidence type="ECO:0000313" key="3">
    <source>
        <dbReference type="Proteomes" id="UP000195755"/>
    </source>
</evidence>
<dbReference type="EMBL" id="CP021744">
    <property type="protein sequence ID" value="ARZ68791.1"/>
    <property type="molecule type" value="Genomic_DNA"/>
</dbReference>
<organism evidence="2 3">
    <name type="scientific">Streptomyces albireticuli</name>
    <dbReference type="NCBI Taxonomy" id="1940"/>
    <lineage>
        <taxon>Bacteria</taxon>
        <taxon>Bacillati</taxon>
        <taxon>Actinomycetota</taxon>
        <taxon>Actinomycetes</taxon>
        <taxon>Kitasatosporales</taxon>
        <taxon>Streptomycetaceae</taxon>
        <taxon>Streptomyces</taxon>
    </lineage>
</organism>
<reference evidence="2 3" key="1">
    <citation type="submission" date="2017-06" db="EMBL/GenBank/DDBJ databases">
        <title>Streptomyces albireticuli Genome sequencing and assembly.</title>
        <authorList>
            <person name="Wang Y."/>
            <person name="Du B."/>
            <person name="Ding Y."/>
            <person name="Liu H."/>
            <person name="Hou Q."/>
            <person name="Liu K."/>
            <person name="Yao L."/>
            <person name="Wang C."/>
        </authorList>
    </citation>
    <scope>NUCLEOTIDE SEQUENCE [LARGE SCALE GENOMIC DNA]</scope>
    <source>
        <strain evidence="2 3">MDJK11</strain>
    </source>
</reference>
<feature type="compositionally biased region" description="Polar residues" evidence="1">
    <location>
        <begin position="195"/>
        <end position="207"/>
    </location>
</feature>
<feature type="region of interest" description="Disordered" evidence="1">
    <location>
        <begin position="130"/>
        <end position="207"/>
    </location>
</feature>
<keyword evidence="2" id="KW-0176">Collagen</keyword>
<protein>
    <submittedName>
        <fullName evidence="2">Collagen triple helix repeat-containing protein</fullName>
    </submittedName>
</protein>
<feature type="compositionally biased region" description="Gly residues" evidence="1">
    <location>
        <begin position="130"/>
        <end position="139"/>
    </location>
</feature>
<feature type="compositionally biased region" description="Basic and acidic residues" evidence="1">
    <location>
        <begin position="160"/>
        <end position="190"/>
    </location>
</feature>
<dbReference type="PANTHER" id="PTHR24637:SF417">
    <property type="entry name" value="COL_CUTICLE_N DOMAIN-CONTAINING PROTEIN"/>
    <property type="match status" value="1"/>
</dbReference>